<evidence type="ECO:0000256" key="2">
    <source>
        <dbReference type="ARBA" id="ARBA00002368"/>
    </source>
</evidence>
<dbReference type="InterPro" id="IPR011059">
    <property type="entry name" value="Metal-dep_hydrolase_composite"/>
</dbReference>
<keyword evidence="4" id="KW-0479">Metal-binding</keyword>
<dbReference type="InterPro" id="IPR002195">
    <property type="entry name" value="Dihydroorotase_CS"/>
</dbReference>
<keyword evidence="6" id="KW-0665">Pyrimidine biosynthesis</keyword>
<dbReference type="SUPFAM" id="SSF51556">
    <property type="entry name" value="Metallo-dependent hydrolases"/>
    <property type="match status" value="1"/>
</dbReference>
<dbReference type="InterPro" id="IPR006680">
    <property type="entry name" value="Amidohydro-rel"/>
</dbReference>
<evidence type="ECO:0000256" key="4">
    <source>
        <dbReference type="ARBA" id="ARBA00022723"/>
    </source>
</evidence>
<dbReference type="Pfam" id="PF01979">
    <property type="entry name" value="Amidohydro_1"/>
    <property type="match status" value="1"/>
</dbReference>
<dbReference type="CDD" id="cd01317">
    <property type="entry name" value="DHOase_IIa"/>
    <property type="match status" value="1"/>
</dbReference>
<comment type="similarity">
    <text evidence="3">Belongs to the metallo-dependent hydrolases superfamily. DHOase family. Class I DHOase subfamily.</text>
</comment>
<comment type="function">
    <text evidence="2">Catalyzes the reversible cyclization of carbamoyl aspartate to dihydroorotate.</text>
</comment>
<evidence type="ECO:0000259" key="7">
    <source>
        <dbReference type="Pfam" id="PF01979"/>
    </source>
</evidence>
<dbReference type="GO" id="GO:0004151">
    <property type="term" value="F:dihydroorotase activity"/>
    <property type="evidence" value="ECO:0007669"/>
    <property type="project" value="InterPro"/>
</dbReference>
<organism evidence="8 9">
    <name type="scientific">Inconstantimicrobium porci</name>
    <dbReference type="NCBI Taxonomy" id="2652291"/>
    <lineage>
        <taxon>Bacteria</taxon>
        <taxon>Bacillati</taxon>
        <taxon>Bacillota</taxon>
        <taxon>Clostridia</taxon>
        <taxon>Eubacteriales</taxon>
        <taxon>Clostridiaceae</taxon>
        <taxon>Inconstantimicrobium</taxon>
    </lineage>
</organism>
<accession>A0A7X2MVY0</accession>
<comment type="cofactor">
    <cofactor evidence="1">
        <name>Zn(2+)</name>
        <dbReference type="ChEBI" id="CHEBI:29105"/>
    </cofactor>
</comment>
<protein>
    <submittedName>
        <fullName evidence="8">Dihydroorotase</fullName>
    </submittedName>
</protein>
<dbReference type="AlphaFoldDB" id="A0A7X2MVY0"/>
<dbReference type="Gene3D" id="3.20.20.140">
    <property type="entry name" value="Metal-dependent hydrolases"/>
    <property type="match status" value="1"/>
</dbReference>
<dbReference type="PANTHER" id="PTHR43668:SF2">
    <property type="entry name" value="ALLANTOINASE"/>
    <property type="match status" value="1"/>
</dbReference>
<feature type="domain" description="Amidohydrolase-related" evidence="7">
    <location>
        <begin position="48"/>
        <end position="392"/>
    </location>
</feature>
<dbReference type="Proteomes" id="UP000460287">
    <property type="component" value="Unassembled WGS sequence"/>
</dbReference>
<evidence type="ECO:0000313" key="9">
    <source>
        <dbReference type="Proteomes" id="UP000460287"/>
    </source>
</evidence>
<name>A0A7X2MVY0_9CLOT</name>
<dbReference type="PANTHER" id="PTHR43668">
    <property type="entry name" value="ALLANTOINASE"/>
    <property type="match status" value="1"/>
</dbReference>
<dbReference type="InterPro" id="IPR050138">
    <property type="entry name" value="DHOase/Allantoinase_Hydrolase"/>
</dbReference>
<dbReference type="InterPro" id="IPR032466">
    <property type="entry name" value="Metal_Hydrolase"/>
</dbReference>
<dbReference type="EMBL" id="VULX01000001">
    <property type="protein sequence ID" value="MSR90073.1"/>
    <property type="molecule type" value="Genomic_DNA"/>
</dbReference>
<keyword evidence="9" id="KW-1185">Reference proteome</keyword>
<proteinExistence type="inferred from homology"/>
<comment type="caution">
    <text evidence="8">The sequence shown here is derived from an EMBL/GenBank/DDBJ whole genome shotgun (WGS) entry which is preliminary data.</text>
</comment>
<evidence type="ECO:0000256" key="1">
    <source>
        <dbReference type="ARBA" id="ARBA00001947"/>
    </source>
</evidence>
<dbReference type="GO" id="GO:0005737">
    <property type="term" value="C:cytoplasm"/>
    <property type="evidence" value="ECO:0007669"/>
    <property type="project" value="TreeGrafter"/>
</dbReference>
<dbReference type="PROSITE" id="PS00483">
    <property type="entry name" value="DIHYDROOROTASE_2"/>
    <property type="match status" value="1"/>
</dbReference>
<dbReference type="RefSeq" id="WP_154529949.1">
    <property type="nucleotide sequence ID" value="NZ_JAQXTV010000216.1"/>
</dbReference>
<keyword evidence="5" id="KW-0378">Hydrolase</keyword>
<dbReference type="GO" id="GO:0006221">
    <property type="term" value="P:pyrimidine nucleotide biosynthetic process"/>
    <property type="evidence" value="ECO:0007669"/>
    <property type="project" value="UniProtKB-KW"/>
</dbReference>
<dbReference type="GO" id="GO:0046872">
    <property type="term" value="F:metal ion binding"/>
    <property type="evidence" value="ECO:0007669"/>
    <property type="project" value="UniProtKB-KW"/>
</dbReference>
<reference evidence="8 9" key="1">
    <citation type="submission" date="2019-08" db="EMBL/GenBank/DDBJ databases">
        <title>In-depth cultivation of the pig gut microbiome towards novel bacterial diversity and tailored functional studies.</title>
        <authorList>
            <person name="Wylensek D."/>
            <person name="Hitch T.C.A."/>
            <person name="Clavel T."/>
        </authorList>
    </citation>
    <scope>NUCLEOTIDE SEQUENCE [LARGE SCALE GENOMIC DNA]</scope>
    <source>
        <strain evidence="8 9">WCA-383-APC-5B</strain>
    </source>
</reference>
<evidence type="ECO:0000256" key="5">
    <source>
        <dbReference type="ARBA" id="ARBA00022801"/>
    </source>
</evidence>
<sequence>MDLLIKNAHIIDSYMDFYGDLYIKEGKIYSIGNNLSVNCETIDADGKTVMPSFIDTHAHFRDPGFTYKEDIETGSMAAARGGYTAVDLMANTKPVCSSREVLNYVKEKAEKCNLIDIIQCVTVSKDMEGKTTSHLDEFDKDEIRVISDDGRGVADSKVMMDAMYKAKKNGWLVLSHAESKEFSDTDMRTAENMMTLRDVTLAGITGAKLHMAHVSTKEAMQYIIDAKNKKAHVTAEVTPHHIALTSDVCNYRVNPPIREKEDVEFLIDAIKKGYVDTIGTDHAPHSKEDKANGAPGMIGLETAFSVCYTALVKMHDVSINKLSSLMSEKPAELLKLNKGRIVPGYDGDIVIADLDYKYTVSEKDLASKSCNTPFLGKELCGKVIMTIKNGRVIYKAMEEE</sequence>
<dbReference type="GO" id="GO:0006145">
    <property type="term" value="P:purine nucleobase catabolic process"/>
    <property type="evidence" value="ECO:0007669"/>
    <property type="project" value="TreeGrafter"/>
</dbReference>
<dbReference type="InterPro" id="IPR004722">
    <property type="entry name" value="DHOase"/>
</dbReference>
<dbReference type="NCBIfam" id="TIGR00857">
    <property type="entry name" value="pyrC_multi"/>
    <property type="match status" value="1"/>
</dbReference>
<dbReference type="SUPFAM" id="SSF51338">
    <property type="entry name" value="Composite domain of metallo-dependent hydrolases"/>
    <property type="match status" value="1"/>
</dbReference>
<evidence type="ECO:0000256" key="3">
    <source>
        <dbReference type="ARBA" id="ARBA00010286"/>
    </source>
</evidence>
<gene>
    <name evidence="8" type="ORF">FYJ33_01260</name>
</gene>
<evidence type="ECO:0000313" key="8">
    <source>
        <dbReference type="EMBL" id="MSR90073.1"/>
    </source>
</evidence>
<dbReference type="GO" id="GO:0004038">
    <property type="term" value="F:allantoinase activity"/>
    <property type="evidence" value="ECO:0007669"/>
    <property type="project" value="TreeGrafter"/>
</dbReference>
<evidence type="ECO:0000256" key="6">
    <source>
        <dbReference type="ARBA" id="ARBA00022975"/>
    </source>
</evidence>